<accession>A0A067RU80</accession>
<protein>
    <submittedName>
        <fullName evidence="2">Uncharacterized protein</fullName>
    </submittedName>
</protein>
<reference evidence="2 3" key="1">
    <citation type="journal article" date="2014" name="Nat. Commun.">
        <title>Molecular traces of alternative social organization in a termite genome.</title>
        <authorList>
            <person name="Terrapon N."/>
            <person name="Li C."/>
            <person name="Robertson H.M."/>
            <person name="Ji L."/>
            <person name="Meng X."/>
            <person name="Booth W."/>
            <person name="Chen Z."/>
            <person name="Childers C.P."/>
            <person name="Glastad K.M."/>
            <person name="Gokhale K."/>
            <person name="Gowin J."/>
            <person name="Gronenberg W."/>
            <person name="Hermansen R.A."/>
            <person name="Hu H."/>
            <person name="Hunt B.G."/>
            <person name="Huylmans A.K."/>
            <person name="Khalil S.M."/>
            <person name="Mitchell R.D."/>
            <person name="Munoz-Torres M.C."/>
            <person name="Mustard J.A."/>
            <person name="Pan H."/>
            <person name="Reese J.T."/>
            <person name="Scharf M.E."/>
            <person name="Sun F."/>
            <person name="Vogel H."/>
            <person name="Xiao J."/>
            <person name="Yang W."/>
            <person name="Yang Z."/>
            <person name="Yang Z."/>
            <person name="Zhou J."/>
            <person name="Zhu J."/>
            <person name="Brent C.S."/>
            <person name="Elsik C.G."/>
            <person name="Goodisman M.A."/>
            <person name="Liberles D.A."/>
            <person name="Roe R.M."/>
            <person name="Vargo E.L."/>
            <person name="Vilcinskas A."/>
            <person name="Wang J."/>
            <person name="Bornberg-Bauer E."/>
            <person name="Korb J."/>
            <person name="Zhang G."/>
            <person name="Liebig J."/>
        </authorList>
    </citation>
    <scope>NUCLEOTIDE SEQUENCE [LARGE SCALE GENOMIC DNA]</scope>
    <source>
        <tissue evidence="2">Whole organism</tissue>
    </source>
</reference>
<evidence type="ECO:0000313" key="3">
    <source>
        <dbReference type="Proteomes" id="UP000027135"/>
    </source>
</evidence>
<proteinExistence type="predicted"/>
<feature type="region of interest" description="Disordered" evidence="1">
    <location>
        <begin position="110"/>
        <end position="143"/>
    </location>
</feature>
<evidence type="ECO:0000256" key="1">
    <source>
        <dbReference type="SAM" id="MobiDB-lite"/>
    </source>
</evidence>
<dbReference type="AlphaFoldDB" id="A0A067RU80"/>
<evidence type="ECO:0000313" key="2">
    <source>
        <dbReference type="EMBL" id="KDR23399.1"/>
    </source>
</evidence>
<sequence>MPTATTSKLPRLQNHLKATAPMSPPRFHSEYVFNATTTPTMTLPPPRLYNTHVTTTTFPPLPPRLHHLQDHHVTLAITSPPERLFHVIKASTIPPPRLYNHLQVSTANKSKHHHVPTPPRFQKQHYTTTSPTTPPPVLHIHHV</sequence>
<gene>
    <name evidence="2" type="ORF">L798_05367</name>
</gene>
<dbReference type="EMBL" id="KK852463">
    <property type="protein sequence ID" value="KDR23399.1"/>
    <property type="molecule type" value="Genomic_DNA"/>
</dbReference>
<name>A0A067RU80_ZOONE</name>
<keyword evidence="3" id="KW-1185">Reference proteome</keyword>
<organism evidence="2 3">
    <name type="scientific">Zootermopsis nevadensis</name>
    <name type="common">Dampwood termite</name>
    <dbReference type="NCBI Taxonomy" id="136037"/>
    <lineage>
        <taxon>Eukaryota</taxon>
        <taxon>Metazoa</taxon>
        <taxon>Ecdysozoa</taxon>
        <taxon>Arthropoda</taxon>
        <taxon>Hexapoda</taxon>
        <taxon>Insecta</taxon>
        <taxon>Pterygota</taxon>
        <taxon>Neoptera</taxon>
        <taxon>Polyneoptera</taxon>
        <taxon>Dictyoptera</taxon>
        <taxon>Blattodea</taxon>
        <taxon>Blattoidea</taxon>
        <taxon>Termitoidae</taxon>
        <taxon>Termopsidae</taxon>
        <taxon>Zootermopsis</taxon>
    </lineage>
</organism>
<dbReference type="InParanoid" id="A0A067RU80"/>
<dbReference type="Proteomes" id="UP000027135">
    <property type="component" value="Unassembled WGS sequence"/>
</dbReference>